<dbReference type="Pfam" id="PF01151">
    <property type="entry name" value="ELO"/>
    <property type="match status" value="1"/>
</dbReference>
<accession>A0A9N9FYF3</accession>
<proteinExistence type="inferred from homology"/>
<dbReference type="GO" id="GO:0034626">
    <property type="term" value="P:fatty acid elongation, polyunsaturated fatty acid"/>
    <property type="evidence" value="ECO:0007669"/>
    <property type="project" value="TreeGrafter"/>
</dbReference>
<keyword evidence="12" id="KW-1185">Reference proteome</keyword>
<dbReference type="GO" id="GO:0005789">
    <property type="term" value="C:endoplasmic reticulum membrane"/>
    <property type="evidence" value="ECO:0007669"/>
    <property type="project" value="TreeGrafter"/>
</dbReference>
<keyword evidence="2 10" id="KW-0444">Lipid biosynthesis</keyword>
<evidence type="ECO:0000256" key="9">
    <source>
        <dbReference type="ARBA" id="ARBA00023160"/>
    </source>
</evidence>
<dbReference type="AlphaFoldDB" id="A0A9N9FYF3"/>
<keyword evidence="8 10" id="KW-0472">Membrane</keyword>
<evidence type="ECO:0000256" key="6">
    <source>
        <dbReference type="ARBA" id="ARBA00022989"/>
    </source>
</evidence>
<dbReference type="GO" id="GO:0034625">
    <property type="term" value="P:fatty acid elongation, monounsaturated fatty acid"/>
    <property type="evidence" value="ECO:0007669"/>
    <property type="project" value="TreeGrafter"/>
</dbReference>
<evidence type="ECO:0000313" key="12">
    <source>
        <dbReference type="Proteomes" id="UP000789572"/>
    </source>
</evidence>
<evidence type="ECO:0000313" key="11">
    <source>
        <dbReference type="EMBL" id="CAG8564734.1"/>
    </source>
</evidence>
<dbReference type="PANTHER" id="PTHR11157:SF169">
    <property type="entry name" value="ELONGATION OF FATTY ACIDS PROTEIN"/>
    <property type="match status" value="1"/>
</dbReference>
<comment type="caution">
    <text evidence="10">Lacks conserved residue(s) required for the propagation of feature annotation.</text>
</comment>
<dbReference type="GO" id="GO:0030148">
    <property type="term" value="P:sphingolipid biosynthetic process"/>
    <property type="evidence" value="ECO:0007669"/>
    <property type="project" value="TreeGrafter"/>
</dbReference>
<keyword evidence="3 10" id="KW-0808">Transferase</keyword>
<feature type="transmembrane region" description="Helical" evidence="10">
    <location>
        <begin position="232"/>
        <end position="251"/>
    </location>
</feature>
<dbReference type="Proteomes" id="UP000789572">
    <property type="component" value="Unassembled WGS sequence"/>
</dbReference>
<protein>
    <recommendedName>
        <fullName evidence="10">Elongation of fatty acids protein</fullName>
        <ecNumber evidence="10">2.3.1.-</ecNumber>
    </recommendedName>
</protein>
<keyword evidence="9 10" id="KW-0275">Fatty acid biosynthesis</keyword>
<gene>
    <name evidence="11" type="ORF">POCULU_LOCUS5687</name>
</gene>
<feature type="transmembrane region" description="Helical" evidence="10">
    <location>
        <begin position="35"/>
        <end position="52"/>
    </location>
</feature>
<comment type="catalytic activity">
    <reaction evidence="10">
        <text>an acyl-CoA + malonyl-CoA + H(+) = a 3-oxoacyl-CoA + CO2 + CoA</text>
        <dbReference type="Rhea" id="RHEA:50252"/>
        <dbReference type="ChEBI" id="CHEBI:15378"/>
        <dbReference type="ChEBI" id="CHEBI:16526"/>
        <dbReference type="ChEBI" id="CHEBI:57287"/>
        <dbReference type="ChEBI" id="CHEBI:57384"/>
        <dbReference type="ChEBI" id="CHEBI:58342"/>
        <dbReference type="ChEBI" id="CHEBI:90726"/>
    </reaction>
    <physiologicalReaction direction="left-to-right" evidence="10">
        <dbReference type="Rhea" id="RHEA:50253"/>
    </physiologicalReaction>
</comment>
<organism evidence="11 12">
    <name type="scientific">Paraglomus occultum</name>
    <dbReference type="NCBI Taxonomy" id="144539"/>
    <lineage>
        <taxon>Eukaryota</taxon>
        <taxon>Fungi</taxon>
        <taxon>Fungi incertae sedis</taxon>
        <taxon>Mucoromycota</taxon>
        <taxon>Glomeromycotina</taxon>
        <taxon>Glomeromycetes</taxon>
        <taxon>Paraglomerales</taxon>
        <taxon>Paraglomeraceae</taxon>
        <taxon>Paraglomus</taxon>
    </lineage>
</organism>
<evidence type="ECO:0000256" key="1">
    <source>
        <dbReference type="ARBA" id="ARBA00004141"/>
    </source>
</evidence>
<evidence type="ECO:0000256" key="5">
    <source>
        <dbReference type="ARBA" id="ARBA00022832"/>
    </source>
</evidence>
<evidence type="ECO:0000256" key="10">
    <source>
        <dbReference type="RuleBase" id="RU361115"/>
    </source>
</evidence>
<evidence type="ECO:0000256" key="8">
    <source>
        <dbReference type="ARBA" id="ARBA00023136"/>
    </source>
</evidence>
<comment type="similarity">
    <text evidence="10">Belongs to the ELO family.</text>
</comment>
<dbReference type="EMBL" id="CAJVPJ010000909">
    <property type="protein sequence ID" value="CAG8564734.1"/>
    <property type="molecule type" value="Genomic_DNA"/>
</dbReference>
<dbReference type="GO" id="GO:0009922">
    <property type="term" value="F:fatty acid elongase activity"/>
    <property type="evidence" value="ECO:0007669"/>
    <property type="project" value="InterPro"/>
</dbReference>
<evidence type="ECO:0000256" key="3">
    <source>
        <dbReference type="ARBA" id="ARBA00022679"/>
    </source>
</evidence>
<keyword evidence="6 10" id="KW-1133">Transmembrane helix</keyword>
<feature type="transmembrane region" description="Helical" evidence="10">
    <location>
        <begin position="198"/>
        <end position="220"/>
    </location>
</feature>
<sequence>MSLQSRIDAFLESLDPPPPPQGIPFPHLYPILMDWRFPLSVAVAYILSILVLNPKSSAVSRVVAKSKGLDTTHTSKKSGKRMTAALAKRHRTAESWNEALCDHGKVCWNESIGYWAYLFYLSKYYEIIDTIIILMKGRRSSFLQSYHHAGAIITMWITTKFAAPALWIFVVFNSFIHTIMYFYYALTSVGFSPPGKQYLTTAQILQFTVGSTLSFTYFIIPGCMNAGERFSAVVTLAYVGPLLYLFLQFAFRTYGRGIKHGKADAKTAVNVKFVSNHNGKSNGIGNGVNKGANKYF</sequence>
<evidence type="ECO:0000256" key="4">
    <source>
        <dbReference type="ARBA" id="ARBA00022692"/>
    </source>
</evidence>
<keyword evidence="7 10" id="KW-0443">Lipid metabolism</keyword>
<name>A0A9N9FYF3_9GLOM</name>
<evidence type="ECO:0000256" key="2">
    <source>
        <dbReference type="ARBA" id="ARBA00022516"/>
    </source>
</evidence>
<comment type="caution">
    <text evidence="11">The sequence shown here is derived from an EMBL/GenBank/DDBJ whole genome shotgun (WGS) entry which is preliminary data.</text>
</comment>
<reference evidence="11" key="1">
    <citation type="submission" date="2021-06" db="EMBL/GenBank/DDBJ databases">
        <authorList>
            <person name="Kallberg Y."/>
            <person name="Tangrot J."/>
            <person name="Rosling A."/>
        </authorList>
    </citation>
    <scope>NUCLEOTIDE SEQUENCE</scope>
    <source>
        <strain evidence="11">IA702</strain>
    </source>
</reference>
<evidence type="ECO:0000256" key="7">
    <source>
        <dbReference type="ARBA" id="ARBA00023098"/>
    </source>
</evidence>
<dbReference type="InterPro" id="IPR002076">
    <property type="entry name" value="ELO_fam"/>
</dbReference>
<dbReference type="PANTHER" id="PTHR11157">
    <property type="entry name" value="FATTY ACID ACYL TRANSFERASE-RELATED"/>
    <property type="match status" value="1"/>
</dbReference>
<feature type="transmembrane region" description="Helical" evidence="10">
    <location>
        <begin position="165"/>
        <end position="186"/>
    </location>
</feature>
<keyword evidence="5 10" id="KW-0276">Fatty acid metabolism</keyword>
<dbReference type="GO" id="GO:0019367">
    <property type="term" value="P:fatty acid elongation, saturated fatty acid"/>
    <property type="evidence" value="ECO:0007669"/>
    <property type="project" value="TreeGrafter"/>
</dbReference>
<dbReference type="OrthoDB" id="10259681at2759"/>
<keyword evidence="4 10" id="KW-0812">Transmembrane</keyword>
<dbReference type="GO" id="GO:0042761">
    <property type="term" value="P:very long-chain fatty acid biosynthetic process"/>
    <property type="evidence" value="ECO:0007669"/>
    <property type="project" value="TreeGrafter"/>
</dbReference>
<dbReference type="EC" id="2.3.1.-" evidence="10"/>
<comment type="subcellular location">
    <subcellularLocation>
        <location evidence="1">Membrane</location>
        <topology evidence="1">Multi-pass membrane protein</topology>
    </subcellularLocation>
</comment>